<feature type="chain" id="PRO_5046529130" evidence="1">
    <location>
        <begin position="24"/>
        <end position="229"/>
    </location>
</feature>
<evidence type="ECO:0000313" key="2">
    <source>
        <dbReference type="Proteomes" id="UP001652582"/>
    </source>
</evidence>
<name>A0ABM3M1G0_BICAN</name>
<evidence type="ECO:0000313" key="3">
    <source>
        <dbReference type="RefSeq" id="XP_052745257.1"/>
    </source>
</evidence>
<accession>A0ABM3M1G0</accession>
<sequence length="229" mass="26010">MLVKEFNMFPCLLLFFILGSINADEAPLKCDFNRKNCSWWTDESAGGKWVYHDDKGILAFFHFNKAGEANLISPIYDHGLVEDGCFTLEYGFFIELNAILATVRVYQVPVSLGVTKLLTSTEEIKRKYIIHELESVNVINDTNLNPVSMFHPHYAEKFQIVIAYKQLDIVHFLISKFEILRGQKCIEAANAAVTILPAHAGDKSYQCRPVHINASTCCLMCLFYTNILC</sequence>
<dbReference type="GeneID" id="112049585"/>
<proteinExistence type="predicted"/>
<protein>
    <submittedName>
        <fullName evidence="3">Uncharacterized protein LOC112049585 isoform X2</fullName>
    </submittedName>
</protein>
<reference evidence="3" key="1">
    <citation type="submission" date="2025-08" db="UniProtKB">
        <authorList>
            <consortium name="RefSeq"/>
        </authorList>
    </citation>
    <scope>IDENTIFICATION</scope>
</reference>
<dbReference type="RefSeq" id="XP_052745257.1">
    <property type="nucleotide sequence ID" value="XM_052889297.1"/>
</dbReference>
<evidence type="ECO:0000256" key="1">
    <source>
        <dbReference type="SAM" id="SignalP"/>
    </source>
</evidence>
<keyword evidence="1" id="KW-0732">Signal</keyword>
<feature type="signal peptide" evidence="1">
    <location>
        <begin position="1"/>
        <end position="23"/>
    </location>
</feature>
<dbReference type="Proteomes" id="UP001652582">
    <property type="component" value="Chromosome 25"/>
</dbReference>
<keyword evidence="2" id="KW-1185">Reference proteome</keyword>
<organism evidence="2 3">
    <name type="scientific">Bicyclus anynana</name>
    <name type="common">Squinting bush brown butterfly</name>
    <dbReference type="NCBI Taxonomy" id="110368"/>
    <lineage>
        <taxon>Eukaryota</taxon>
        <taxon>Metazoa</taxon>
        <taxon>Ecdysozoa</taxon>
        <taxon>Arthropoda</taxon>
        <taxon>Hexapoda</taxon>
        <taxon>Insecta</taxon>
        <taxon>Pterygota</taxon>
        <taxon>Neoptera</taxon>
        <taxon>Endopterygota</taxon>
        <taxon>Lepidoptera</taxon>
        <taxon>Glossata</taxon>
        <taxon>Ditrysia</taxon>
        <taxon>Papilionoidea</taxon>
        <taxon>Nymphalidae</taxon>
        <taxon>Satyrinae</taxon>
        <taxon>Satyrini</taxon>
        <taxon>Mycalesina</taxon>
        <taxon>Bicyclus</taxon>
    </lineage>
</organism>
<gene>
    <name evidence="3" type="primary">LOC112049585</name>
</gene>